<reference evidence="8" key="1">
    <citation type="submission" date="2016-11" db="EMBL/GenBank/DDBJ databases">
        <authorList>
            <person name="Varghese N."/>
            <person name="Submissions S."/>
        </authorList>
    </citation>
    <scope>NUCLEOTIDE SEQUENCE [LARGE SCALE GENOMIC DNA]</scope>
    <source>
        <strain evidence="8">GAS401</strain>
    </source>
</reference>
<comment type="similarity">
    <text evidence="1">Belongs to the ABC transporter superfamily.</text>
</comment>
<organism evidence="7 8">
    <name type="scientific">Bradyrhizobium erythrophlei</name>
    <dbReference type="NCBI Taxonomy" id="1437360"/>
    <lineage>
        <taxon>Bacteria</taxon>
        <taxon>Pseudomonadati</taxon>
        <taxon>Pseudomonadota</taxon>
        <taxon>Alphaproteobacteria</taxon>
        <taxon>Hyphomicrobiales</taxon>
        <taxon>Nitrobacteraceae</taxon>
        <taxon>Bradyrhizobium</taxon>
    </lineage>
</organism>
<dbReference type="SUPFAM" id="SSF52540">
    <property type="entry name" value="P-loop containing nucleoside triphosphate hydrolases"/>
    <property type="match status" value="1"/>
</dbReference>
<keyword evidence="4 7" id="KW-0067">ATP-binding</keyword>
<evidence type="ECO:0000256" key="2">
    <source>
        <dbReference type="ARBA" id="ARBA00022448"/>
    </source>
</evidence>
<name>A0A1M7UTN8_9BRAD</name>
<evidence type="ECO:0000259" key="6">
    <source>
        <dbReference type="PROSITE" id="PS50893"/>
    </source>
</evidence>
<protein>
    <submittedName>
        <fullName evidence="7">NitT/TauT family transport system ATP-binding protein</fullName>
    </submittedName>
</protein>
<dbReference type="PROSITE" id="PS00211">
    <property type="entry name" value="ABC_TRANSPORTER_1"/>
    <property type="match status" value="1"/>
</dbReference>
<dbReference type="OrthoDB" id="9807242at2"/>
<dbReference type="GO" id="GO:0016887">
    <property type="term" value="F:ATP hydrolysis activity"/>
    <property type="evidence" value="ECO:0007669"/>
    <property type="project" value="InterPro"/>
</dbReference>
<dbReference type="InterPro" id="IPR003593">
    <property type="entry name" value="AAA+_ATPase"/>
</dbReference>
<evidence type="ECO:0000256" key="3">
    <source>
        <dbReference type="ARBA" id="ARBA00022741"/>
    </source>
</evidence>
<dbReference type="CDD" id="cd03293">
    <property type="entry name" value="ABC_NrtD_SsuB_transporters"/>
    <property type="match status" value="1"/>
</dbReference>
<dbReference type="PANTHER" id="PTHR42788">
    <property type="entry name" value="TAURINE IMPORT ATP-BINDING PROTEIN-RELATED"/>
    <property type="match status" value="1"/>
</dbReference>
<evidence type="ECO:0000313" key="8">
    <source>
        <dbReference type="Proteomes" id="UP000184096"/>
    </source>
</evidence>
<dbReference type="GO" id="GO:0005524">
    <property type="term" value="F:ATP binding"/>
    <property type="evidence" value="ECO:0007669"/>
    <property type="project" value="UniProtKB-KW"/>
</dbReference>
<dbReference type="InterPro" id="IPR027417">
    <property type="entry name" value="P-loop_NTPase"/>
</dbReference>
<keyword evidence="2" id="KW-0813">Transport</keyword>
<evidence type="ECO:0000256" key="5">
    <source>
        <dbReference type="ARBA" id="ARBA00024722"/>
    </source>
</evidence>
<keyword evidence="3" id="KW-0547">Nucleotide-binding</keyword>
<feature type="domain" description="ABC transporter" evidence="6">
    <location>
        <begin position="18"/>
        <end position="249"/>
    </location>
</feature>
<accession>A0A1M7UTN8</accession>
<dbReference type="SMART" id="SM00382">
    <property type="entry name" value="AAA"/>
    <property type="match status" value="1"/>
</dbReference>
<dbReference type="InterPro" id="IPR017871">
    <property type="entry name" value="ABC_transporter-like_CS"/>
</dbReference>
<keyword evidence="8" id="KW-1185">Reference proteome</keyword>
<dbReference type="RefSeq" id="WP_072824515.1">
    <property type="nucleotide sequence ID" value="NZ_LT670849.1"/>
</dbReference>
<dbReference type="Proteomes" id="UP000184096">
    <property type="component" value="Chromosome I"/>
</dbReference>
<dbReference type="PROSITE" id="PS50893">
    <property type="entry name" value="ABC_TRANSPORTER_2"/>
    <property type="match status" value="1"/>
</dbReference>
<dbReference type="EMBL" id="LT670849">
    <property type="protein sequence ID" value="SHN86363.1"/>
    <property type="molecule type" value="Genomic_DNA"/>
</dbReference>
<dbReference type="AlphaFoldDB" id="A0A1M7UTN8"/>
<evidence type="ECO:0000313" key="7">
    <source>
        <dbReference type="EMBL" id="SHN86363.1"/>
    </source>
</evidence>
<evidence type="ECO:0000256" key="4">
    <source>
        <dbReference type="ARBA" id="ARBA00022840"/>
    </source>
</evidence>
<evidence type="ECO:0000256" key="1">
    <source>
        <dbReference type="ARBA" id="ARBA00005417"/>
    </source>
</evidence>
<dbReference type="Pfam" id="PF00005">
    <property type="entry name" value="ABC_tran"/>
    <property type="match status" value="1"/>
</dbReference>
<dbReference type="PANTHER" id="PTHR42788:SF13">
    <property type="entry name" value="ALIPHATIC SULFONATES IMPORT ATP-BINDING PROTEIN SSUB"/>
    <property type="match status" value="1"/>
</dbReference>
<comment type="function">
    <text evidence="5">Involved in beta-(1--&gt;2)glucan export. Transmembrane domains (TMD) form a pore in the inner membrane and the ATP-binding domain (NBD) is responsible for energy generation.</text>
</comment>
<dbReference type="InterPro" id="IPR003439">
    <property type="entry name" value="ABC_transporter-like_ATP-bd"/>
</dbReference>
<dbReference type="InterPro" id="IPR050166">
    <property type="entry name" value="ABC_transporter_ATP-bind"/>
</dbReference>
<dbReference type="Gene3D" id="3.40.50.300">
    <property type="entry name" value="P-loop containing nucleotide triphosphate hydrolases"/>
    <property type="match status" value="1"/>
</dbReference>
<sequence>MPAAQTAPDAPAVPEPLVSVANVQKTYFTRQGQVQAVASASINVARGEFVSLLGPSGCGKSTLLMMIAGLERPTGGSIVLSGTEVKEPRREIGIIFQDATLLPWKSALDNVLFPVRILKLPIEPYRRRARELLAMVGLSDFENKKPSQLSGGMRQRVAICRALIHDPDILLMDEPFSALDAITRDQMNVALSEILETYKKTVVFVTHSIREAAFLSDRVVVMGGRPSTIVLDMKMSFERPRRFEIEETPEFTAVCRKLRLTIEEAHGGASSQIRPPETRGATVE</sequence>
<gene>
    <name evidence="7" type="ORF">SAMN05444170_6659</name>
</gene>
<proteinExistence type="inferred from homology"/>